<dbReference type="InterPro" id="IPR001214">
    <property type="entry name" value="SET_dom"/>
</dbReference>
<accession>A0ABP0LRT4</accession>
<protein>
    <recommendedName>
        <fullName evidence="1">SET domain-containing protein</fullName>
    </recommendedName>
</protein>
<feature type="domain" description="SET" evidence="1">
    <location>
        <begin position="44"/>
        <end position="98"/>
    </location>
</feature>
<dbReference type="Pfam" id="PF00856">
    <property type="entry name" value="SET"/>
    <property type="match status" value="1"/>
</dbReference>
<dbReference type="SUPFAM" id="SSF82199">
    <property type="entry name" value="SET domain"/>
    <property type="match status" value="1"/>
</dbReference>
<gene>
    <name evidence="2" type="ORF">CCMP2556_LOCUS22402</name>
</gene>
<keyword evidence="3" id="KW-1185">Reference proteome</keyword>
<comment type="caution">
    <text evidence="2">The sequence shown here is derived from an EMBL/GenBank/DDBJ whole genome shotgun (WGS) entry which is preliminary data.</text>
</comment>
<sequence length="339" mass="38794">MLFHPEPQAPSEDSMSIVQEFWASAPKALPLKLESLLAVWLLNCFEHSEEPVGFSTFFLPAFISHDCRPNCMWHYEGDSFILRARRDISVGEEITVSYLAEESLLESITSRRSQLEATKHFICNCSSCSSSLDPVRGFKCLGCQEGEIFFEFDDRIRPSTEGACRQCGFLATSSQAEELVAQEAKVEEYIQQWDRKEGSAAAYLTEATTERARWNGPCTSVIDIAERLEENMAQLFSEKHWLRDRVARWASIDVRQQVMQPQPCLLRSGAPTSPQRCIQVSVRCRHGLWRPRVTWSCASRALPLDRTRCLSTEAQVQRRTLRWTLRRRSAPFTKPPLKP</sequence>
<dbReference type="Gene3D" id="2.170.270.10">
    <property type="entry name" value="SET domain"/>
    <property type="match status" value="1"/>
</dbReference>
<dbReference type="Proteomes" id="UP001642484">
    <property type="component" value="Unassembled WGS sequence"/>
</dbReference>
<dbReference type="CDD" id="cd20071">
    <property type="entry name" value="SET_SMYD"/>
    <property type="match status" value="1"/>
</dbReference>
<organism evidence="2 3">
    <name type="scientific">Durusdinium trenchii</name>
    <dbReference type="NCBI Taxonomy" id="1381693"/>
    <lineage>
        <taxon>Eukaryota</taxon>
        <taxon>Sar</taxon>
        <taxon>Alveolata</taxon>
        <taxon>Dinophyceae</taxon>
        <taxon>Suessiales</taxon>
        <taxon>Symbiodiniaceae</taxon>
        <taxon>Durusdinium</taxon>
    </lineage>
</organism>
<dbReference type="EMBL" id="CAXAMN010013880">
    <property type="protein sequence ID" value="CAK9041907.1"/>
    <property type="molecule type" value="Genomic_DNA"/>
</dbReference>
<dbReference type="InterPro" id="IPR050869">
    <property type="entry name" value="H3K4_H4K5_MeTrfase"/>
</dbReference>
<evidence type="ECO:0000313" key="3">
    <source>
        <dbReference type="Proteomes" id="UP001642484"/>
    </source>
</evidence>
<dbReference type="PANTHER" id="PTHR12197">
    <property type="entry name" value="HISTONE-LYSINE N-METHYLTRANSFERASE SMYD"/>
    <property type="match status" value="1"/>
</dbReference>
<name>A0ABP0LRT4_9DINO</name>
<reference evidence="2 3" key="1">
    <citation type="submission" date="2024-02" db="EMBL/GenBank/DDBJ databases">
        <authorList>
            <person name="Chen Y."/>
            <person name="Shah S."/>
            <person name="Dougan E. K."/>
            <person name="Thang M."/>
            <person name="Chan C."/>
        </authorList>
    </citation>
    <scope>NUCLEOTIDE SEQUENCE [LARGE SCALE GENOMIC DNA]</scope>
</reference>
<dbReference type="InterPro" id="IPR046341">
    <property type="entry name" value="SET_dom_sf"/>
</dbReference>
<evidence type="ECO:0000259" key="1">
    <source>
        <dbReference type="Pfam" id="PF00856"/>
    </source>
</evidence>
<evidence type="ECO:0000313" key="2">
    <source>
        <dbReference type="EMBL" id="CAK9041907.1"/>
    </source>
</evidence>
<proteinExistence type="predicted"/>